<evidence type="ECO:0000313" key="1">
    <source>
        <dbReference type="EMBL" id="PYY66122.1"/>
    </source>
</evidence>
<organism evidence="1 2">
    <name type="scientific">Pseudomonas jessenii</name>
    <dbReference type="NCBI Taxonomy" id="77298"/>
    <lineage>
        <taxon>Bacteria</taxon>
        <taxon>Pseudomonadati</taxon>
        <taxon>Pseudomonadota</taxon>
        <taxon>Gammaproteobacteria</taxon>
        <taxon>Pseudomonadales</taxon>
        <taxon>Pseudomonadaceae</taxon>
        <taxon>Pseudomonas</taxon>
    </lineage>
</organism>
<name>A0A2W0ECJ9_PSEJE</name>
<reference evidence="1 2" key="1">
    <citation type="journal article" date="2018" name="Appl. Microbiol. Biotechnol.">
        <title>Characterization of the caprolactam degradation pathway in Pseudomonas jessenii using mass spectrometry-based proteomics.</title>
        <authorList>
            <person name="Otzen M."/>
            <person name="Palacio C."/>
            <person name="Janssen D.B."/>
        </authorList>
    </citation>
    <scope>NUCLEOTIDE SEQUENCE [LARGE SCALE GENOMIC DNA]</scope>
    <source>
        <strain evidence="1 2">GO3</strain>
    </source>
</reference>
<proteinExistence type="predicted"/>
<dbReference type="GO" id="GO:0032259">
    <property type="term" value="P:methylation"/>
    <property type="evidence" value="ECO:0007669"/>
    <property type="project" value="UniProtKB-KW"/>
</dbReference>
<dbReference type="GO" id="GO:0008168">
    <property type="term" value="F:methyltransferase activity"/>
    <property type="evidence" value="ECO:0007669"/>
    <property type="project" value="UniProtKB-KW"/>
</dbReference>
<gene>
    <name evidence="1" type="ORF">CRX42_34180</name>
</gene>
<accession>A0A2W0ECJ9</accession>
<sequence>MNAWWHEVWVTLQAEFADITDASQLTRMTVRLLMAAVLGGILGFEREHQGKAAGV</sequence>
<dbReference type="Proteomes" id="UP000247437">
    <property type="component" value="Unassembled WGS sequence"/>
</dbReference>
<evidence type="ECO:0000313" key="2">
    <source>
        <dbReference type="Proteomes" id="UP000247437"/>
    </source>
</evidence>
<dbReference type="AlphaFoldDB" id="A0A2W0ECJ9"/>
<keyword evidence="1" id="KW-0489">Methyltransferase</keyword>
<dbReference type="EMBL" id="PDLL01001141">
    <property type="protein sequence ID" value="PYY66122.1"/>
    <property type="molecule type" value="Genomic_DNA"/>
</dbReference>
<comment type="caution">
    <text evidence="1">The sequence shown here is derived from an EMBL/GenBank/DDBJ whole genome shotgun (WGS) entry which is preliminary data.</text>
</comment>
<feature type="non-terminal residue" evidence="1">
    <location>
        <position position="55"/>
    </location>
</feature>
<protein>
    <submittedName>
        <fullName evidence="1">Methyltransferase</fullName>
    </submittedName>
</protein>
<keyword evidence="1" id="KW-0808">Transferase</keyword>